<dbReference type="PIRSF" id="PIRSF031279">
    <property type="entry name" value="UCP031279"/>
    <property type="match status" value="1"/>
</dbReference>
<organism evidence="2">
    <name type="scientific">Fagus sylvatica</name>
    <name type="common">Beechnut</name>
    <dbReference type="NCBI Taxonomy" id="28930"/>
    <lineage>
        <taxon>Eukaryota</taxon>
        <taxon>Viridiplantae</taxon>
        <taxon>Streptophyta</taxon>
        <taxon>Embryophyta</taxon>
        <taxon>Tracheophyta</taxon>
        <taxon>Spermatophyta</taxon>
        <taxon>Magnoliopsida</taxon>
        <taxon>eudicotyledons</taxon>
        <taxon>Gunneridae</taxon>
        <taxon>Pentapetalae</taxon>
        <taxon>rosids</taxon>
        <taxon>fabids</taxon>
        <taxon>Fagales</taxon>
        <taxon>Fagaceae</taxon>
        <taxon>Fagus</taxon>
    </lineage>
</organism>
<protein>
    <submittedName>
        <fullName evidence="2">Uncharacterized protein</fullName>
    </submittedName>
</protein>
<dbReference type="EMBL" id="OIVN01005111">
    <property type="protein sequence ID" value="SPD20874.1"/>
    <property type="molecule type" value="Genomic_DNA"/>
</dbReference>
<evidence type="ECO:0000313" key="2">
    <source>
        <dbReference type="EMBL" id="SPD20874.1"/>
    </source>
</evidence>
<feature type="region of interest" description="Disordered" evidence="1">
    <location>
        <begin position="54"/>
        <end position="78"/>
    </location>
</feature>
<name>A0A2N9I9Q1_FAGSY</name>
<dbReference type="AlphaFoldDB" id="A0A2N9I9Q1"/>
<dbReference type="PANTHER" id="PTHR33526:SF20">
    <property type="entry name" value="VQ DOMAIN-CONTAINING PROTEIN"/>
    <property type="match status" value="1"/>
</dbReference>
<evidence type="ECO:0000256" key="1">
    <source>
        <dbReference type="SAM" id="MobiDB-lite"/>
    </source>
</evidence>
<dbReference type="PANTHER" id="PTHR33526">
    <property type="entry name" value="OS07G0123800 PROTEIN"/>
    <property type="match status" value="1"/>
</dbReference>
<sequence length="156" mass="17407">MRMTSKVKKQSKLVYFALTPIRILKKATEFYMKSVEDFAGRVGYGGAVGGPNGQVTRLPKSFSVNSSHSTDDEDSSRLLRSVSRGNVDMHRQQVVIRQSNMGGNGMGMRSCSVGLGKIGRIDEDMPCYFEEDEINVKAELYPRSKSYAVQRNGVYH</sequence>
<dbReference type="InterPro" id="IPR016972">
    <property type="entry name" value="UCP031279"/>
</dbReference>
<accession>A0A2N9I9Q1</accession>
<reference evidence="2" key="1">
    <citation type="submission" date="2018-02" db="EMBL/GenBank/DDBJ databases">
        <authorList>
            <person name="Cohen D.B."/>
            <person name="Kent A.D."/>
        </authorList>
    </citation>
    <scope>NUCLEOTIDE SEQUENCE</scope>
</reference>
<proteinExistence type="predicted"/>
<gene>
    <name evidence="2" type="ORF">FSB_LOCUS48756</name>
</gene>